<reference evidence="1 2" key="1">
    <citation type="submission" date="2024-07" db="EMBL/GenBank/DDBJ databases">
        <title>Section-level genome sequencing and comparative genomics of Aspergillus sections Usti and Cavernicolus.</title>
        <authorList>
            <consortium name="Lawrence Berkeley National Laboratory"/>
            <person name="Nybo J.L."/>
            <person name="Vesth T.C."/>
            <person name="Theobald S."/>
            <person name="Frisvad J.C."/>
            <person name="Larsen T.O."/>
            <person name="Kjaerboelling I."/>
            <person name="Rothschild-Mancinelli K."/>
            <person name="Lyhne E.K."/>
            <person name="Kogle M.E."/>
            <person name="Barry K."/>
            <person name="Clum A."/>
            <person name="Na H."/>
            <person name="Ledsgaard L."/>
            <person name="Lin J."/>
            <person name="Lipzen A."/>
            <person name="Kuo A."/>
            <person name="Riley R."/>
            <person name="Mondo S."/>
            <person name="LaButti K."/>
            <person name="Haridas S."/>
            <person name="Pangalinan J."/>
            <person name="Salamov A.A."/>
            <person name="Simmons B.A."/>
            <person name="Magnuson J.K."/>
            <person name="Chen J."/>
            <person name="Drula E."/>
            <person name="Henrissat B."/>
            <person name="Wiebenga A."/>
            <person name="Lubbers R.J."/>
            <person name="Gomes A.C."/>
            <person name="Makela M.R."/>
            <person name="Stajich J."/>
            <person name="Grigoriev I.V."/>
            <person name="Mortensen U.H."/>
            <person name="De vries R.P."/>
            <person name="Baker S.E."/>
            <person name="Andersen M.R."/>
        </authorList>
    </citation>
    <scope>NUCLEOTIDE SEQUENCE [LARGE SCALE GENOMIC DNA]</scope>
    <source>
        <strain evidence="1 2">CBS 600.67</strain>
    </source>
</reference>
<dbReference type="PANTHER" id="PTHR28037">
    <property type="entry name" value="ALCOHOL O-ACETYLTRANSFERASE 1-RELATED"/>
    <property type="match status" value="1"/>
</dbReference>
<dbReference type="InterPro" id="IPR023213">
    <property type="entry name" value="CAT-like_dom_sf"/>
</dbReference>
<dbReference type="InterPro" id="IPR010828">
    <property type="entry name" value="Atf2/Sli1-like"/>
</dbReference>
<evidence type="ECO:0000313" key="2">
    <source>
        <dbReference type="Proteomes" id="UP001610335"/>
    </source>
</evidence>
<dbReference type="SUPFAM" id="SSF52777">
    <property type="entry name" value="CoA-dependent acyltransferases"/>
    <property type="match status" value="2"/>
</dbReference>
<name>A0ABR4IRA5_9EURO</name>
<dbReference type="PANTHER" id="PTHR28037:SF1">
    <property type="entry name" value="ALCOHOL O-ACETYLTRANSFERASE 1-RELATED"/>
    <property type="match status" value="1"/>
</dbReference>
<gene>
    <name evidence="1" type="ORF">BDW59DRAFT_141348</name>
</gene>
<sequence length="459" mass="51477">MDKLEKLRPVGNLEKLSAVRHPMRYYLNVAHSANYTVPETFTLPLKEYVYKAVETLIARHPVLSAIILDEDTEEPYFVRLPEVDLAEPISFQKRAQSFPSPDERDSELESFLQTQHDTGFTAPKPFWRLIILTADPDDRRFTAIFVYHHALGDGTSGKAFHRTFLQALRDTASLKPDEAKRVVTSPKTPLLPNLEAAHPLPISIPYLVKTLLKELFFSKQDPKVWAGAAHQFPMTTQIRTLVLPAAQTSALVKICRDHSTTVTCALQTAIARSIFTHIPDKYTRVAFSGAISSRAWLEEKITDEEIGVWVQEFDELYSRKAMTKPTFPWAEAKRSRQTITKELKQQSKNTSVGLLKYIKDFRTELFEPKIGKPRKLTCEVSSLGVVKTENPGDGSLPQMDRVVFSQSASVTGSAMEFSVITGADGCLALGVAWQTGIVEEDLVQGIIDTLKKELDQLCA</sequence>
<accession>A0ABR4IRA5</accession>
<dbReference type="EMBL" id="JBFXLS010000013">
    <property type="protein sequence ID" value="KAL2830269.1"/>
    <property type="molecule type" value="Genomic_DNA"/>
</dbReference>
<evidence type="ECO:0000313" key="1">
    <source>
        <dbReference type="EMBL" id="KAL2830269.1"/>
    </source>
</evidence>
<dbReference type="Gene3D" id="3.30.559.10">
    <property type="entry name" value="Chloramphenicol acetyltransferase-like domain"/>
    <property type="match status" value="1"/>
</dbReference>
<protein>
    <submittedName>
        <fullName evidence="1">Alcohol acetyltransferase</fullName>
    </submittedName>
</protein>
<organism evidence="1 2">
    <name type="scientific">Aspergillus cavernicola</name>
    <dbReference type="NCBI Taxonomy" id="176166"/>
    <lineage>
        <taxon>Eukaryota</taxon>
        <taxon>Fungi</taxon>
        <taxon>Dikarya</taxon>
        <taxon>Ascomycota</taxon>
        <taxon>Pezizomycotina</taxon>
        <taxon>Eurotiomycetes</taxon>
        <taxon>Eurotiomycetidae</taxon>
        <taxon>Eurotiales</taxon>
        <taxon>Aspergillaceae</taxon>
        <taxon>Aspergillus</taxon>
        <taxon>Aspergillus subgen. Nidulantes</taxon>
    </lineage>
</organism>
<proteinExistence type="predicted"/>
<comment type="caution">
    <text evidence="1">The sequence shown here is derived from an EMBL/GenBank/DDBJ whole genome shotgun (WGS) entry which is preliminary data.</text>
</comment>
<dbReference type="Pfam" id="PF07247">
    <property type="entry name" value="AATase"/>
    <property type="match status" value="1"/>
</dbReference>
<keyword evidence="2" id="KW-1185">Reference proteome</keyword>
<dbReference type="Proteomes" id="UP001610335">
    <property type="component" value="Unassembled WGS sequence"/>
</dbReference>
<dbReference type="InterPro" id="IPR052058">
    <property type="entry name" value="Alcohol_O-acetyltransferase"/>
</dbReference>